<evidence type="ECO:0000259" key="4">
    <source>
        <dbReference type="PROSITE" id="PS01124"/>
    </source>
</evidence>
<dbReference type="HOGENOM" id="CLU_000445_88_3_9"/>
<dbReference type="OrthoDB" id="9778008at2"/>
<evidence type="ECO:0000256" key="3">
    <source>
        <dbReference type="ARBA" id="ARBA00023163"/>
    </source>
</evidence>
<dbReference type="Pfam" id="PF12833">
    <property type="entry name" value="HTH_18"/>
    <property type="match status" value="1"/>
</dbReference>
<dbReference type="PRINTS" id="PR00032">
    <property type="entry name" value="HTHARAC"/>
</dbReference>
<keyword evidence="6" id="KW-1185">Reference proteome</keyword>
<dbReference type="STRING" id="169760.PSTEL_04470"/>
<dbReference type="Pfam" id="PF02311">
    <property type="entry name" value="AraC_binding"/>
    <property type="match status" value="1"/>
</dbReference>
<dbReference type="Gene3D" id="2.60.120.10">
    <property type="entry name" value="Jelly Rolls"/>
    <property type="match status" value="1"/>
</dbReference>
<protein>
    <recommendedName>
        <fullName evidence="4">HTH araC/xylS-type domain-containing protein</fullName>
    </recommendedName>
</protein>
<reference evidence="5 6" key="1">
    <citation type="submission" date="2014-08" db="EMBL/GenBank/DDBJ databases">
        <title>Comparative genomics of the Paenibacillus odorifer group.</title>
        <authorList>
            <person name="den Bakker H.C."/>
            <person name="Tsai Y.-C."/>
            <person name="Martin N."/>
            <person name="Korlach J."/>
            <person name="Wiedmann M."/>
        </authorList>
    </citation>
    <scope>NUCLEOTIDE SEQUENCE [LARGE SCALE GENOMIC DNA]</scope>
    <source>
        <strain evidence="5 6">DSM 14472</strain>
    </source>
</reference>
<dbReference type="Gene3D" id="1.10.10.60">
    <property type="entry name" value="Homeodomain-like"/>
    <property type="match status" value="2"/>
</dbReference>
<dbReference type="SUPFAM" id="SSF51182">
    <property type="entry name" value="RmlC-like cupins"/>
    <property type="match status" value="1"/>
</dbReference>
<evidence type="ECO:0000256" key="2">
    <source>
        <dbReference type="ARBA" id="ARBA00023125"/>
    </source>
</evidence>
<dbReference type="SMART" id="SM00342">
    <property type="entry name" value="HTH_ARAC"/>
    <property type="match status" value="1"/>
</dbReference>
<evidence type="ECO:0000313" key="6">
    <source>
        <dbReference type="Proteomes" id="UP000029507"/>
    </source>
</evidence>
<dbReference type="PANTHER" id="PTHR43280:SF2">
    <property type="entry name" value="HTH-TYPE TRANSCRIPTIONAL REGULATOR EXSA"/>
    <property type="match status" value="1"/>
</dbReference>
<dbReference type="AlphaFoldDB" id="A0A089LLS3"/>
<dbReference type="KEGG" id="pste:PSTEL_04470"/>
<dbReference type="EMBL" id="CP009286">
    <property type="protein sequence ID" value="AIQ62471.1"/>
    <property type="molecule type" value="Genomic_DNA"/>
</dbReference>
<dbReference type="InterPro" id="IPR014710">
    <property type="entry name" value="RmlC-like_jellyroll"/>
</dbReference>
<feature type="domain" description="HTH araC/xylS-type" evidence="4">
    <location>
        <begin position="202"/>
        <end position="301"/>
    </location>
</feature>
<dbReference type="RefSeq" id="WP_038693709.1">
    <property type="nucleotide sequence ID" value="NZ_CP009286.1"/>
</dbReference>
<dbReference type="InterPro" id="IPR018060">
    <property type="entry name" value="HTH_AraC"/>
</dbReference>
<dbReference type="PANTHER" id="PTHR43280">
    <property type="entry name" value="ARAC-FAMILY TRANSCRIPTIONAL REGULATOR"/>
    <property type="match status" value="1"/>
</dbReference>
<keyword evidence="2" id="KW-0238">DNA-binding</keyword>
<keyword evidence="1" id="KW-0805">Transcription regulation</keyword>
<organism evidence="5 6">
    <name type="scientific">Paenibacillus stellifer</name>
    <dbReference type="NCBI Taxonomy" id="169760"/>
    <lineage>
        <taxon>Bacteria</taxon>
        <taxon>Bacillati</taxon>
        <taxon>Bacillota</taxon>
        <taxon>Bacilli</taxon>
        <taxon>Bacillales</taxon>
        <taxon>Paenibacillaceae</taxon>
        <taxon>Paenibacillus</taxon>
    </lineage>
</organism>
<dbReference type="GO" id="GO:0003700">
    <property type="term" value="F:DNA-binding transcription factor activity"/>
    <property type="evidence" value="ECO:0007669"/>
    <property type="project" value="InterPro"/>
</dbReference>
<dbReference type="Proteomes" id="UP000029507">
    <property type="component" value="Chromosome"/>
</dbReference>
<accession>A0A089LLS3</accession>
<dbReference type="InterPro" id="IPR009057">
    <property type="entry name" value="Homeodomain-like_sf"/>
</dbReference>
<dbReference type="PROSITE" id="PS00041">
    <property type="entry name" value="HTH_ARAC_FAMILY_1"/>
    <property type="match status" value="1"/>
</dbReference>
<dbReference type="InterPro" id="IPR011051">
    <property type="entry name" value="RmlC_Cupin_sf"/>
</dbReference>
<name>A0A089LLS3_9BACL</name>
<dbReference type="InterPro" id="IPR003313">
    <property type="entry name" value="AraC-bd"/>
</dbReference>
<dbReference type="InterPro" id="IPR018062">
    <property type="entry name" value="HTH_AraC-typ_CS"/>
</dbReference>
<sequence length="305" mass="34809">MNHADSTDCHIYLDHNKREVRHHGTTDFPCAAYSTTFTNEDGDDIPWHWHDELELIYIIDGELKLQTPSSSFTLTKGEGVFINSGVLHYAVASPVCTICSVLFHPDLISGNKESLYYTKYVGPLITDYELESLLLHPDTSKPIAEWFTTSFEGLMNYQNNVMEEGMEFTIREDLSRICLTIWKTSRKEAAKGSCSIDTSRSKKMIAYIHANFAENISLTDIADAAAISTRECLRCFKHTIKTSPIQYLLHYRLSQAALMLKNDSVKNISEIAFQCGFNNASYFTKVFAHHFNLSPKDFRKRNRAY</sequence>
<dbReference type="GO" id="GO:0043565">
    <property type="term" value="F:sequence-specific DNA binding"/>
    <property type="evidence" value="ECO:0007669"/>
    <property type="project" value="InterPro"/>
</dbReference>
<proteinExistence type="predicted"/>
<dbReference type="InterPro" id="IPR020449">
    <property type="entry name" value="Tscrpt_reg_AraC-type_HTH"/>
</dbReference>
<keyword evidence="3" id="KW-0804">Transcription</keyword>
<dbReference type="SUPFAM" id="SSF46689">
    <property type="entry name" value="Homeodomain-like"/>
    <property type="match status" value="2"/>
</dbReference>
<evidence type="ECO:0000256" key="1">
    <source>
        <dbReference type="ARBA" id="ARBA00023015"/>
    </source>
</evidence>
<evidence type="ECO:0000313" key="5">
    <source>
        <dbReference type="EMBL" id="AIQ62471.1"/>
    </source>
</evidence>
<gene>
    <name evidence="5" type="ORF">PSTEL_04470</name>
</gene>
<dbReference type="PROSITE" id="PS01124">
    <property type="entry name" value="HTH_ARAC_FAMILY_2"/>
    <property type="match status" value="1"/>
</dbReference>